<dbReference type="SMART" id="SM00320">
    <property type="entry name" value="WD40"/>
    <property type="match status" value="2"/>
</dbReference>
<dbReference type="Gene3D" id="2.130.10.10">
    <property type="entry name" value="YVTN repeat-like/Quinoprotein amine dehydrogenase"/>
    <property type="match status" value="2"/>
</dbReference>
<feature type="repeat" description="WD" evidence="3">
    <location>
        <begin position="222"/>
        <end position="244"/>
    </location>
</feature>
<dbReference type="InterPro" id="IPR003903">
    <property type="entry name" value="UIM_dom"/>
</dbReference>
<evidence type="ECO:0000256" key="5">
    <source>
        <dbReference type="SAM" id="MobiDB-lite"/>
    </source>
</evidence>
<dbReference type="eggNOG" id="KOG0274">
    <property type="taxonomic scope" value="Eukaryota"/>
</dbReference>
<gene>
    <name evidence="8" type="primary">pof10</name>
    <name evidence="7" type="ORF">SJAG_01617</name>
</gene>
<dbReference type="RefSeq" id="XP_002172866.1">
    <property type="nucleotide sequence ID" value="XM_002172830.2"/>
</dbReference>
<dbReference type="PROSITE" id="PS50181">
    <property type="entry name" value="FBOX"/>
    <property type="match status" value="1"/>
</dbReference>
<feature type="region of interest" description="Disordered" evidence="5">
    <location>
        <begin position="605"/>
        <end position="637"/>
    </location>
</feature>
<keyword evidence="2" id="KW-0677">Repeat</keyword>
<dbReference type="PROSITE" id="PS50330">
    <property type="entry name" value="UIM"/>
    <property type="match status" value="2"/>
</dbReference>
<dbReference type="InterPro" id="IPR015943">
    <property type="entry name" value="WD40/YVTN_repeat-like_dom_sf"/>
</dbReference>
<protein>
    <submittedName>
        <fullName evidence="7">F-box protein Pof10</fullName>
    </submittedName>
</protein>
<dbReference type="HOGENOM" id="CLU_414556_0_0_1"/>
<evidence type="ECO:0000313" key="9">
    <source>
        <dbReference type="Proteomes" id="UP000001744"/>
    </source>
</evidence>
<dbReference type="SMART" id="SM00256">
    <property type="entry name" value="FBOX"/>
    <property type="match status" value="1"/>
</dbReference>
<evidence type="ECO:0000313" key="7">
    <source>
        <dbReference type="EMBL" id="EEB06573.1"/>
    </source>
</evidence>
<dbReference type="CDD" id="cd09917">
    <property type="entry name" value="F-box_SF"/>
    <property type="match status" value="1"/>
</dbReference>
<dbReference type="GeneID" id="7052302"/>
<dbReference type="VEuPathDB" id="FungiDB:SJAG_01617"/>
<dbReference type="Proteomes" id="UP000001744">
    <property type="component" value="Unassembled WGS sequence"/>
</dbReference>
<proteinExistence type="predicted"/>
<dbReference type="OMA" id="EFSPHVS"/>
<dbReference type="PROSITE" id="PS50082">
    <property type="entry name" value="WD_REPEATS_2"/>
    <property type="match status" value="1"/>
</dbReference>
<dbReference type="InterPro" id="IPR036047">
    <property type="entry name" value="F-box-like_dom_sf"/>
</dbReference>
<feature type="compositionally biased region" description="Polar residues" evidence="5">
    <location>
        <begin position="607"/>
        <end position="633"/>
    </location>
</feature>
<name>B6JYF5_SCHJY</name>
<keyword evidence="9" id="KW-1185">Reference proteome</keyword>
<dbReference type="AlphaFoldDB" id="B6JYF5"/>
<dbReference type="Gene3D" id="1.20.1280.50">
    <property type="match status" value="1"/>
</dbReference>
<evidence type="ECO:0000259" key="6">
    <source>
        <dbReference type="PROSITE" id="PS50181"/>
    </source>
</evidence>
<dbReference type="SUPFAM" id="SSF81383">
    <property type="entry name" value="F-box domain"/>
    <property type="match status" value="1"/>
</dbReference>
<keyword evidence="4" id="KW-0175">Coiled coil</keyword>
<keyword evidence="1 3" id="KW-0853">WD repeat</keyword>
<dbReference type="Pfam" id="PF12937">
    <property type="entry name" value="F-box-like"/>
    <property type="match status" value="1"/>
</dbReference>
<evidence type="ECO:0000256" key="1">
    <source>
        <dbReference type="ARBA" id="ARBA00022574"/>
    </source>
</evidence>
<dbReference type="InterPro" id="IPR042627">
    <property type="entry name" value="FBXW2"/>
</dbReference>
<dbReference type="OrthoDB" id="2095648at2759"/>
<sequence length="662" mass="73280">MNSPNTHQKRPLTVQDLPHEILMVIFSFLDVNSLVSAKQCCSAWYSLLSKDVSWRTAFQYHFSGDQNQYFSPVGNGTWRQEYILRMALQIAYKRGKGQTMQYDSRVGQMTHIYCDFGSNRLFTGNLMTGCVSISDPKTGKVERGLLHCGSGELSTTHTVSKMMLGRQLMGFGFLNGQVGAIIMTRAVANQRKFRAFSEKHEDAVSCIDVVRGDLPPLGQIGIVTGGDDGCVRCWDARTGVCLQSFRFDSSQIVSVNYNSRRRLLMFDVYNYSKGFYALYIVEGPSILTPLVKPRLIALRVCQLNEADEPLPMLCVDCSNKCAFVTTGAPLNCIERFSYDTQDELAISSSTPLESRVLYECQGKPTYMVIDANEREPKNFCPGENARLVAVGDDAGRAYLINSQASSSRRGFLKTMEVSRNTPVTCLALNNAVLVAGAGSGFCGIFDTVTGTLLRTIANARNPARREPILCISIDSDSLSPKGAISMGKHVKSWAYTMPKQLVIRRPRTVNPRSANIPPSLPMQRGGAEYSKNELEREILMGLDQVAQERRERLEAKEQAQQLLGAGLVGLSDEELLAYATMLSREEAERQELQAQEMQTILAEETTAENAPGNSTQESSAPILETPTSVTASSPPIVPENYMDLDEEEQIRLAMQLSLLDMN</sequence>
<dbReference type="GO" id="GO:0005737">
    <property type="term" value="C:cytoplasm"/>
    <property type="evidence" value="ECO:0007669"/>
    <property type="project" value="EnsemblFungi"/>
</dbReference>
<dbReference type="JaponicusDB" id="SJAG_01617">
    <property type="gene designation" value="pof10"/>
</dbReference>
<evidence type="ECO:0000256" key="4">
    <source>
        <dbReference type="SAM" id="Coils"/>
    </source>
</evidence>
<dbReference type="STRING" id="402676.B6JYF5"/>
<dbReference type="InterPro" id="IPR036322">
    <property type="entry name" value="WD40_repeat_dom_sf"/>
</dbReference>
<feature type="domain" description="F-box" evidence="6">
    <location>
        <begin position="11"/>
        <end position="57"/>
    </location>
</feature>
<dbReference type="SUPFAM" id="SSF50978">
    <property type="entry name" value="WD40 repeat-like"/>
    <property type="match status" value="1"/>
</dbReference>
<dbReference type="EMBL" id="KE651168">
    <property type="protein sequence ID" value="EEB06573.1"/>
    <property type="molecule type" value="Genomic_DNA"/>
</dbReference>
<dbReference type="PANTHER" id="PTHR44436:SF1">
    <property type="entry name" value="F-BOX_WD REPEAT-CONTAINING PROTEIN 2"/>
    <property type="match status" value="1"/>
</dbReference>
<organism evidence="7 9">
    <name type="scientific">Schizosaccharomyces japonicus (strain yFS275 / FY16936)</name>
    <name type="common">Fission yeast</name>
    <dbReference type="NCBI Taxonomy" id="402676"/>
    <lineage>
        <taxon>Eukaryota</taxon>
        <taxon>Fungi</taxon>
        <taxon>Dikarya</taxon>
        <taxon>Ascomycota</taxon>
        <taxon>Taphrinomycotina</taxon>
        <taxon>Schizosaccharomycetes</taxon>
        <taxon>Schizosaccharomycetales</taxon>
        <taxon>Schizosaccharomycetaceae</taxon>
        <taxon>Schizosaccharomyces</taxon>
    </lineage>
</organism>
<evidence type="ECO:0000256" key="2">
    <source>
        <dbReference type="ARBA" id="ARBA00022737"/>
    </source>
</evidence>
<accession>B6JYF5</accession>
<dbReference type="InterPro" id="IPR001810">
    <property type="entry name" value="F-box_dom"/>
</dbReference>
<feature type="coiled-coil region" evidence="4">
    <location>
        <begin position="531"/>
        <end position="595"/>
    </location>
</feature>
<dbReference type="InterPro" id="IPR001680">
    <property type="entry name" value="WD40_rpt"/>
</dbReference>
<reference evidence="7 9" key="1">
    <citation type="journal article" date="2011" name="Science">
        <title>Comparative functional genomics of the fission yeasts.</title>
        <authorList>
            <person name="Rhind N."/>
            <person name="Chen Z."/>
            <person name="Yassour M."/>
            <person name="Thompson D.A."/>
            <person name="Haas B.J."/>
            <person name="Habib N."/>
            <person name="Wapinski I."/>
            <person name="Roy S."/>
            <person name="Lin M.F."/>
            <person name="Heiman D.I."/>
            <person name="Young S.K."/>
            <person name="Furuya K."/>
            <person name="Guo Y."/>
            <person name="Pidoux A."/>
            <person name="Chen H.M."/>
            <person name="Robbertse B."/>
            <person name="Goldberg J.M."/>
            <person name="Aoki K."/>
            <person name="Bayne E.H."/>
            <person name="Berlin A.M."/>
            <person name="Desjardins C.A."/>
            <person name="Dobbs E."/>
            <person name="Dukaj L."/>
            <person name="Fan L."/>
            <person name="FitzGerald M.G."/>
            <person name="French C."/>
            <person name="Gujja S."/>
            <person name="Hansen K."/>
            <person name="Keifenheim D."/>
            <person name="Levin J.Z."/>
            <person name="Mosher R.A."/>
            <person name="Mueller C.A."/>
            <person name="Pfiffner J."/>
            <person name="Priest M."/>
            <person name="Russ C."/>
            <person name="Smialowska A."/>
            <person name="Swoboda P."/>
            <person name="Sykes S.M."/>
            <person name="Vaughn M."/>
            <person name="Vengrova S."/>
            <person name="Yoder R."/>
            <person name="Zeng Q."/>
            <person name="Allshire R."/>
            <person name="Baulcombe D."/>
            <person name="Birren B.W."/>
            <person name="Brown W."/>
            <person name="Ekwall K."/>
            <person name="Kellis M."/>
            <person name="Leatherwood J."/>
            <person name="Levin H."/>
            <person name="Margalit H."/>
            <person name="Martienssen R."/>
            <person name="Nieduszynski C.A."/>
            <person name="Spatafora J.W."/>
            <person name="Friedman N."/>
            <person name="Dalgaard J.Z."/>
            <person name="Baumann P."/>
            <person name="Niki H."/>
            <person name="Regev A."/>
            <person name="Nusbaum C."/>
        </authorList>
    </citation>
    <scope>NUCLEOTIDE SEQUENCE [LARGE SCALE GENOMIC DNA]</scope>
    <source>
        <strain evidence="9">yFS275 / FY16936</strain>
    </source>
</reference>
<dbReference type="PANTHER" id="PTHR44436">
    <property type="entry name" value="F-BOX/WD REPEAT-CONTAINING PROTEIN 2"/>
    <property type="match status" value="1"/>
</dbReference>
<evidence type="ECO:0000256" key="3">
    <source>
        <dbReference type="PROSITE-ProRule" id="PRU00221"/>
    </source>
</evidence>
<evidence type="ECO:0000313" key="8">
    <source>
        <dbReference type="JaponicusDB" id="SJAG_01617"/>
    </source>
</evidence>